<dbReference type="Pfam" id="PF11336">
    <property type="entry name" value="DUF3138"/>
    <property type="match status" value="1"/>
</dbReference>
<keyword evidence="2" id="KW-0732">Signal</keyword>
<dbReference type="EMBL" id="CP029210">
    <property type="protein sequence ID" value="AWI54906.1"/>
    <property type="molecule type" value="Genomic_DNA"/>
</dbReference>
<dbReference type="KEGG" id="aon:DEH84_16865"/>
<feature type="chain" id="PRO_5015895761" description="DUF3138 domain-containing protein" evidence="2">
    <location>
        <begin position="37"/>
        <end position="498"/>
    </location>
</feature>
<dbReference type="InterPro" id="IPR023614">
    <property type="entry name" value="Porin_dom_sf"/>
</dbReference>
<dbReference type="Gene3D" id="2.40.160.10">
    <property type="entry name" value="Porin"/>
    <property type="match status" value="1"/>
</dbReference>
<feature type="compositionally biased region" description="Low complexity" evidence="1">
    <location>
        <begin position="68"/>
        <end position="77"/>
    </location>
</feature>
<evidence type="ECO:0000313" key="4">
    <source>
        <dbReference type="Proteomes" id="UP000244892"/>
    </source>
</evidence>
<evidence type="ECO:0008006" key="5">
    <source>
        <dbReference type="Google" id="ProtNLM"/>
    </source>
</evidence>
<dbReference type="InterPro" id="IPR021485">
    <property type="entry name" value="DUF3138"/>
</dbReference>
<sequence length="498" mass="54216">MNTVSSSPATRPGRAWPAATALALALAAAFPLPAAAQSNAELLQELKALKARMAELEKKLEAQETKQAEAAAAAPAPGMTPEQLQDFNRIAVKAEALEDSRDMLGFKGLKIGGYMDPTWVFNQRQHRAGFQFLNPVDEGGYYYDTSYIGTVALDFIKETDSGARWRLTLVPQRSTQAVSEGTSSPVQEASVSVPITDLQTRFIAGHIPDWSGYEMLQPTLNKFVTHNLLFDTTLPASYTGAGFEILRGKWLTKAVVGNMAASRRQPNEKTPVLAYRVDYAKGEFQGFGFAGIHGRAANFSESAKETVSVLNPITGVVESAEQPIAQRDSRVDTFEFDAYFIRGPLTLQGQLSFGRQLKASITPDPETGRLRDAYWSGVSGLFAYKIEPWLELAARADYIWNGKNGGGLLTYAVADPFNGIGSAMVRGDDGTWAAANGGARGVDRGALSLGLNYAFNLNTLFKFEYRYDWASGPVFIDTKSNDYKKSNQLFGTAVVVSF</sequence>
<gene>
    <name evidence="3" type="ORF">DEH84_16865</name>
</gene>
<reference evidence="3 4" key="1">
    <citation type="submission" date="2018-05" db="EMBL/GenBank/DDBJ databases">
        <title>complete genome sequence of Aquabacterium olei NBRC 110486.</title>
        <authorList>
            <person name="Tang B."/>
            <person name="Chang J."/>
            <person name="Zhang L."/>
            <person name="Yang H."/>
        </authorList>
    </citation>
    <scope>NUCLEOTIDE SEQUENCE [LARGE SCALE GENOMIC DNA]</scope>
    <source>
        <strain evidence="3 4">NBRC 110486</strain>
    </source>
</reference>
<dbReference type="AlphaFoldDB" id="A0A2U8FXD6"/>
<feature type="signal peptide" evidence="2">
    <location>
        <begin position="1"/>
        <end position="36"/>
    </location>
</feature>
<evidence type="ECO:0000256" key="1">
    <source>
        <dbReference type="SAM" id="MobiDB-lite"/>
    </source>
</evidence>
<organism evidence="3 4">
    <name type="scientific">Aquabacterium olei</name>
    <dbReference type="NCBI Taxonomy" id="1296669"/>
    <lineage>
        <taxon>Bacteria</taxon>
        <taxon>Pseudomonadati</taxon>
        <taxon>Pseudomonadota</taxon>
        <taxon>Betaproteobacteria</taxon>
        <taxon>Burkholderiales</taxon>
        <taxon>Aquabacterium</taxon>
    </lineage>
</organism>
<dbReference type="OrthoDB" id="8595088at2"/>
<evidence type="ECO:0000313" key="3">
    <source>
        <dbReference type="EMBL" id="AWI54906.1"/>
    </source>
</evidence>
<keyword evidence="4" id="KW-1185">Reference proteome</keyword>
<evidence type="ECO:0000256" key="2">
    <source>
        <dbReference type="SAM" id="SignalP"/>
    </source>
</evidence>
<accession>A0A2U8FXD6</accession>
<feature type="region of interest" description="Disordered" evidence="1">
    <location>
        <begin position="60"/>
        <end position="81"/>
    </location>
</feature>
<dbReference type="Proteomes" id="UP000244892">
    <property type="component" value="Chromosome"/>
</dbReference>
<name>A0A2U8FXD6_9BURK</name>
<protein>
    <recommendedName>
        <fullName evidence="5">DUF3138 domain-containing protein</fullName>
    </recommendedName>
</protein>
<proteinExistence type="predicted"/>
<dbReference type="RefSeq" id="WP_109038025.1">
    <property type="nucleotide sequence ID" value="NZ_CP029210.1"/>
</dbReference>